<comment type="caution">
    <text evidence="3">The sequence shown here is derived from an EMBL/GenBank/DDBJ whole genome shotgun (WGS) entry which is preliminary data.</text>
</comment>
<proteinExistence type="predicted"/>
<keyword evidence="3" id="KW-0328">Glycosyltransferase</keyword>
<dbReference type="PANTHER" id="PTHR12526">
    <property type="entry name" value="GLYCOSYLTRANSFERASE"/>
    <property type="match status" value="1"/>
</dbReference>
<evidence type="ECO:0000259" key="1">
    <source>
        <dbReference type="Pfam" id="PF00534"/>
    </source>
</evidence>
<feature type="domain" description="Glycosyltransferase subfamily 4-like N-terminal" evidence="2">
    <location>
        <begin position="20"/>
        <end position="188"/>
    </location>
</feature>
<keyword evidence="3" id="KW-0808">Transferase</keyword>
<dbReference type="InterPro" id="IPR001296">
    <property type="entry name" value="Glyco_trans_1"/>
</dbReference>
<dbReference type="Proteomes" id="UP001182991">
    <property type="component" value="Unassembled WGS sequence"/>
</dbReference>
<gene>
    <name evidence="3" type="ORF">RLT85_14090</name>
</gene>
<keyword evidence="4" id="KW-1185">Reference proteome</keyword>
<dbReference type="InterPro" id="IPR028098">
    <property type="entry name" value="Glyco_trans_4-like_N"/>
</dbReference>
<sequence length="384" mass="44615">MCKSKNYKNRILFAISNLTYGGIQTQALNLAKAYKNKGCKVYFFYTGKYEEDFVNNELLANNFLIIDGSFINDKNLMKFSWKLQRYWPLVRAVAILKFHRIKYVIPYQNQLSCFFGAIHNYTGVKKTLFHIRSTVLENESKPNWYLKHALQNKPTIIVNSNHARIKFEQVYGKEYDLDIQTIYNGIDVRPIDKTINWRLFFNVESVDFTATILANFFNEKDFLTVFRAWKSFMEKTNSNSKLLIAGDEGVKGMKSFYKKEVENMGLENSVVFLGRISQNIELLSIANCNILSTENEGLPNSVIETLAMGKPFLGTDVDGIREVVGETYPIPLFKIGDHNKLEENLIKIYKDEIDLEYVKKYSFNRFKMFKVNKLIKNYSSIIAT</sequence>
<name>A0ABU2KM30_9FLAO</name>
<feature type="domain" description="Glycosyl transferase family 1" evidence="1">
    <location>
        <begin position="209"/>
        <end position="362"/>
    </location>
</feature>
<dbReference type="PANTHER" id="PTHR12526:SF630">
    <property type="entry name" value="GLYCOSYLTRANSFERASE"/>
    <property type="match status" value="1"/>
</dbReference>
<dbReference type="CDD" id="cd03801">
    <property type="entry name" value="GT4_PimA-like"/>
    <property type="match status" value="1"/>
</dbReference>
<dbReference type="GO" id="GO:0016757">
    <property type="term" value="F:glycosyltransferase activity"/>
    <property type="evidence" value="ECO:0007669"/>
    <property type="project" value="UniProtKB-KW"/>
</dbReference>
<dbReference type="RefSeq" id="WP_311402687.1">
    <property type="nucleotide sequence ID" value="NZ_JAVRBG010000018.1"/>
</dbReference>
<evidence type="ECO:0000259" key="2">
    <source>
        <dbReference type="Pfam" id="PF13439"/>
    </source>
</evidence>
<organism evidence="3 4">
    <name type="scientific">Mesonia ostreae</name>
    <dbReference type="NCBI Taxonomy" id="861110"/>
    <lineage>
        <taxon>Bacteria</taxon>
        <taxon>Pseudomonadati</taxon>
        <taxon>Bacteroidota</taxon>
        <taxon>Flavobacteriia</taxon>
        <taxon>Flavobacteriales</taxon>
        <taxon>Flavobacteriaceae</taxon>
        <taxon>Mesonia</taxon>
    </lineage>
</organism>
<dbReference type="EC" id="2.4.-.-" evidence="3"/>
<dbReference type="Pfam" id="PF13439">
    <property type="entry name" value="Glyco_transf_4"/>
    <property type="match status" value="1"/>
</dbReference>
<evidence type="ECO:0000313" key="3">
    <source>
        <dbReference type="EMBL" id="MDT0295759.1"/>
    </source>
</evidence>
<dbReference type="Gene3D" id="3.40.50.2000">
    <property type="entry name" value="Glycogen Phosphorylase B"/>
    <property type="match status" value="2"/>
</dbReference>
<dbReference type="SUPFAM" id="SSF53756">
    <property type="entry name" value="UDP-Glycosyltransferase/glycogen phosphorylase"/>
    <property type="match status" value="1"/>
</dbReference>
<dbReference type="EMBL" id="JAVRBG010000018">
    <property type="protein sequence ID" value="MDT0295759.1"/>
    <property type="molecule type" value="Genomic_DNA"/>
</dbReference>
<evidence type="ECO:0000313" key="4">
    <source>
        <dbReference type="Proteomes" id="UP001182991"/>
    </source>
</evidence>
<dbReference type="Pfam" id="PF00534">
    <property type="entry name" value="Glycos_transf_1"/>
    <property type="match status" value="1"/>
</dbReference>
<protein>
    <submittedName>
        <fullName evidence="3">Glycosyltransferase family 4 protein</fullName>
        <ecNumber evidence="3">2.4.-.-</ecNumber>
    </submittedName>
</protein>
<reference evidence="4" key="1">
    <citation type="submission" date="2023-07" db="EMBL/GenBank/DDBJ databases">
        <title>Isolating and identifying novel microbial strains from the Mariana Trench.</title>
        <authorList>
            <person name="Fu H."/>
        </authorList>
    </citation>
    <scope>NUCLEOTIDE SEQUENCE [LARGE SCALE GENOMIC DNA]</scope>
    <source>
        <strain evidence="4">T-y2</strain>
    </source>
</reference>
<accession>A0ABU2KM30</accession>